<name>A0A183DDH1_9BILA</name>
<reference evidence="2 3" key="2">
    <citation type="submission" date="2018-11" db="EMBL/GenBank/DDBJ databases">
        <authorList>
            <consortium name="Pathogen Informatics"/>
        </authorList>
    </citation>
    <scope>NUCLEOTIDE SEQUENCE [LARGE SCALE GENOMIC DNA]</scope>
</reference>
<dbReference type="AlphaFoldDB" id="A0A183DDH1"/>
<dbReference type="GO" id="GO:0006355">
    <property type="term" value="P:regulation of DNA-templated transcription"/>
    <property type="evidence" value="ECO:0007669"/>
    <property type="project" value="InterPro"/>
</dbReference>
<dbReference type="PROSITE" id="PS51076">
    <property type="entry name" value="MH2"/>
    <property type="match status" value="1"/>
</dbReference>
<protein>
    <submittedName>
        <fullName evidence="4">MH2 domain-containing protein</fullName>
    </submittedName>
</protein>
<dbReference type="GO" id="GO:0051239">
    <property type="term" value="P:regulation of multicellular organismal process"/>
    <property type="evidence" value="ECO:0007669"/>
    <property type="project" value="UniProtKB-ARBA"/>
</dbReference>
<keyword evidence="3" id="KW-1185">Reference proteome</keyword>
<dbReference type="SUPFAM" id="SSF49879">
    <property type="entry name" value="SMAD/FHA domain"/>
    <property type="match status" value="1"/>
</dbReference>
<dbReference type="EMBL" id="UYRT01016439">
    <property type="protein sequence ID" value="VDK56000.1"/>
    <property type="molecule type" value="Genomic_DNA"/>
</dbReference>
<proteinExistence type="predicted"/>
<dbReference type="InterPro" id="IPR017855">
    <property type="entry name" value="SMAD-like_dom_sf"/>
</dbReference>
<dbReference type="InterPro" id="IPR008984">
    <property type="entry name" value="SMAD_FHA_dom_sf"/>
</dbReference>
<dbReference type="Proteomes" id="UP000271098">
    <property type="component" value="Unassembled WGS sequence"/>
</dbReference>
<evidence type="ECO:0000313" key="2">
    <source>
        <dbReference type="EMBL" id="VDK56000.1"/>
    </source>
</evidence>
<reference evidence="4" key="1">
    <citation type="submission" date="2016-06" db="UniProtKB">
        <authorList>
            <consortium name="WormBaseParasite"/>
        </authorList>
    </citation>
    <scope>IDENTIFICATION</scope>
</reference>
<dbReference type="GO" id="GO:0050793">
    <property type="term" value="P:regulation of developmental process"/>
    <property type="evidence" value="ECO:0007669"/>
    <property type="project" value="UniProtKB-ARBA"/>
</dbReference>
<gene>
    <name evidence="2" type="ORF">GPUH_LOCUS6762</name>
</gene>
<dbReference type="OrthoDB" id="5973987at2759"/>
<dbReference type="Gene3D" id="2.60.200.10">
    <property type="match status" value="1"/>
</dbReference>
<sequence>MRLFSLAVEEELERSEPNVPELLQKTCVRVALVKDVSANALKTPCWFMIVNLVALDVLRTKLNFLLNLSTIFTQSR</sequence>
<dbReference type="WBParaSite" id="GPUH_0000677101-mRNA-1">
    <property type="protein sequence ID" value="GPUH_0000677101-mRNA-1"/>
    <property type="gene ID" value="GPUH_0000677101"/>
</dbReference>
<dbReference type="PANTHER" id="PTHR22742:SF2">
    <property type="entry name" value="EXPANSION, ISOFORM A-RELATED"/>
    <property type="match status" value="1"/>
</dbReference>
<evidence type="ECO:0000313" key="3">
    <source>
        <dbReference type="Proteomes" id="UP000271098"/>
    </source>
</evidence>
<feature type="domain" description="MH2" evidence="1">
    <location>
        <begin position="1"/>
        <end position="72"/>
    </location>
</feature>
<dbReference type="PANTHER" id="PTHR22742">
    <property type="entry name" value="EXPANSION, ISOFORM A-RELATED"/>
    <property type="match status" value="1"/>
</dbReference>
<evidence type="ECO:0000313" key="4">
    <source>
        <dbReference type="WBParaSite" id="GPUH_0000677101-mRNA-1"/>
    </source>
</evidence>
<accession>A0A183DDH1</accession>
<dbReference type="GO" id="GO:0009791">
    <property type="term" value="P:post-embryonic development"/>
    <property type="evidence" value="ECO:0007669"/>
    <property type="project" value="UniProtKB-ARBA"/>
</dbReference>
<organism evidence="4">
    <name type="scientific">Gongylonema pulchrum</name>
    <dbReference type="NCBI Taxonomy" id="637853"/>
    <lineage>
        <taxon>Eukaryota</taxon>
        <taxon>Metazoa</taxon>
        <taxon>Ecdysozoa</taxon>
        <taxon>Nematoda</taxon>
        <taxon>Chromadorea</taxon>
        <taxon>Rhabditida</taxon>
        <taxon>Spirurina</taxon>
        <taxon>Spiruromorpha</taxon>
        <taxon>Spiruroidea</taxon>
        <taxon>Gongylonematidae</taxon>
        <taxon>Gongylonema</taxon>
    </lineage>
</organism>
<dbReference type="InterPro" id="IPR001132">
    <property type="entry name" value="SMAD_dom_Dwarfin-type"/>
</dbReference>
<evidence type="ECO:0000259" key="1">
    <source>
        <dbReference type="PROSITE" id="PS51076"/>
    </source>
</evidence>